<dbReference type="EMBL" id="OZ035832">
    <property type="protein sequence ID" value="CAL1570996.1"/>
    <property type="molecule type" value="Genomic_DNA"/>
</dbReference>
<name>A0AAV2J3K4_KNICA</name>
<dbReference type="Proteomes" id="UP001497482">
    <property type="component" value="Chromosome 10"/>
</dbReference>
<organism evidence="1 2">
    <name type="scientific">Knipowitschia caucasica</name>
    <name type="common">Caucasian dwarf goby</name>
    <name type="synonym">Pomatoschistus caucasicus</name>
    <dbReference type="NCBI Taxonomy" id="637954"/>
    <lineage>
        <taxon>Eukaryota</taxon>
        <taxon>Metazoa</taxon>
        <taxon>Chordata</taxon>
        <taxon>Craniata</taxon>
        <taxon>Vertebrata</taxon>
        <taxon>Euteleostomi</taxon>
        <taxon>Actinopterygii</taxon>
        <taxon>Neopterygii</taxon>
        <taxon>Teleostei</taxon>
        <taxon>Neoteleostei</taxon>
        <taxon>Acanthomorphata</taxon>
        <taxon>Gobiaria</taxon>
        <taxon>Gobiiformes</taxon>
        <taxon>Gobioidei</taxon>
        <taxon>Gobiidae</taxon>
        <taxon>Gobiinae</taxon>
        <taxon>Knipowitschia</taxon>
    </lineage>
</organism>
<reference evidence="1 2" key="1">
    <citation type="submission" date="2024-04" db="EMBL/GenBank/DDBJ databases">
        <authorList>
            <person name="Waldvogel A.-M."/>
            <person name="Schoenle A."/>
        </authorList>
    </citation>
    <scope>NUCLEOTIDE SEQUENCE [LARGE SCALE GENOMIC DNA]</scope>
</reference>
<dbReference type="AlphaFoldDB" id="A0AAV2J3K4"/>
<sequence length="101" mass="11031">MVPLTQTDSIDVRRECVLKGLCVYLNEDPEKLVKEYTTADENIGTAMAATVFGIFVMRHEGAEPGDDPEDVGIILEGVEVLKELAGVRGFDNLSGTPSRLY</sequence>
<proteinExistence type="predicted"/>
<protein>
    <submittedName>
        <fullName evidence="1">Uncharacterized protein</fullName>
    </submittedName>
</protein>
<evidence type="ECO:0000313" key="1">
    <source>
        <dbReference type="EMBL" id="CAL1570996.1"/>
    </source>
</evidence>
<gene>
    <name evidence="1" type="ORF">KC01_LOCUS3183</name>
</gene>
<evidence type="ECO:0000313" key="2">
    <source>
        <dbReference type="Proteomes" id="UP001497482"/>
    </source>
</evidence>
<accession>A0AAV2J3K4</accession>
<keyword evidence="2" id="KW-1185">Reference proteome</keyword>